<name>Q0I356_HISS1</name>
<evidence type="ECO:0000256" key="2">
    <source>
        <dbReference type="ARBA" id="ARBA00023015"/>
    </source>
</evidence>
<feature type="domain" description="HTH lysR-type" evidence="5">
    <location>
        <begin position="4"/>
        <end position="60"/>
    </location>
</feature>
<dbReference type="SUPFAM" id="SSF53850">
    <property type="entry name" value="Periplasmic binding protein-like II"/>
    <property type="match status" value="1"/>
</dbReference>
<dbReference type="GO" id="GO:0003700">
    <property type="term" value="F:DNA-binding transcription factor activity"/>
    <property type="evidence" value="ECO:0007669"/>
    <property type="project" value="InterPro"/>
</dbReference>
<accession>Q0I356</accession>
<dbReference type="KEGG" id="hso:HS_1009"/>
<dbReference type="NCBIfam" id="NF002964">
    <property type="entry name" value="PRK03635.1"/>
    <property type="match status" value="1"/>
</dbReference>
<organism evidence="6">
    <name type="scientific">Histophilus somni (strain 129Pt)</name>
    <name type="common">Haemophilus somnus</name>
    <dbReference type="NCBI Taxonomy" id="205914"/>
    <lineage>
        <taxon>Bacteria</taxon>
        <taxon>Pseudomonadati</taxon>
        <taxon>Pseudomonadota</taxon>
        <taxon>Gammaproteobacteria</taxon>
        <taxon>Pasteurellales</taxon>
        <taxon>Pasteurellaceae</taxon>
        <taxon>Histophilus</taxon>
    </lineage>
</organism>
<dbReference type="PANTHER" id="PTHR30579">
    <property type="entry name" value="TRANSCRIPTIONAL REGULATOR"/>
    <property type="match status" value="1"/>
</dbReference>
<keyword evidence="2" id="KW-0805">Transcription regulation</keyword>
<dbReference type="Pfam" id="PF03466">
    <property type="entry name" value="LysR_substrate"/>
    <property type="match status" value="1"/>
</dbReference>
<dbReference type="InterPro" id="IPR017685">
    <property type="entry name" value="ArgP"/>
</dbReference>
<keyword evidence="3" id="KW-0238">DNA-binding</keyword>
<dbReference type="CDD" id="cd08428">
    <property type="entry name" value="PBP2_IciA_ArgP"/>
    <property type="match status" value="1"/>
</dbReference>
<evidence type="ECO:0000256" key="1">
    <source>
        <dbReference type="ARBA" id="ARBA00009437"/>
    </source>
</evidence>
<evidence type="ECO:0000313" key="6">
    <source>
        <dbReference type="EMBL" id="ABI25284.1"/>
    </source>
</evidence>
<evidence type="ECO:0000259" key="5">
    <source>
        <dbReference type="PROSITE" id="PS50931"/>
    </source>
</evidence>
<evidence type="ECO:0000256" key="3">
    <source>
        <dbReference type="ARBA" id="ARBA00023125"/>
    </source>
</evidence>
<reference evidence="6" key="1">
    <citation type="submission" date="2006-08" db="EMBL/GenBank/DDBJ databases">
        <title>Complete genome sequence of Haemophilus somnus 129PT.</title>
        <authorList>
            <person name="Copeland A."/>
            <person name="Lucas S."/>
            <person name="Lapidus A."/>
            <person name="Barry K."/>
            <person name="Glavina del Rio T."/>
            <person name="Hammon N."/>
            <person name="Dalin E."/>
            <person name="Tice H."/>
            <person name="Pitluck S."/>
            <person name="Brettin T.S."/>
            <person name="Bruce D."/>
            <person name="Challacombe J.F."/>
            <person name="Chertkov O."/>
            <person name="Detter J.C."/>
            <person name="Gilna P."/>
            <person name="Han S."/>
            <person name="Misra M."/>
            <person name="Tapia R."/>
            <person name="Thayer N.N."/>
            <person name="Xie G."/>
            <person name="Inzana T.J."/>
            <person name="Duncan A.J."/>
            <person name="Siddaramppa S."/>
            <person name="Richardson P."/>
        </authorList>
    </citation>
    <scope>NUCLEOTIDE SEQUENCE</scope>
    <source>
        <strain evidence="6">129PT</strain>
    </source>
</reference>
<dbReference type="Pfam" id="PF00126">
    <property type="entry name" value="HTH_1"/>
    <property type="match status" value="1"/>
</dbReference>
<dbReference type="eggNOG" id="COG0583">
    <property type="taxonomic scope" value="Bacteria"/>
</dbReference>
<sequence>MIRVDYEAIRLIDLIIKEGGVGKAATKLDISQSAVSQRIKVFERSLGELVLMRTVPPRPTALGQKLLTLLHHVSLIEHDLLGKKGEIIEIPISINMDSLAIWFLSVIKDFLENPLIKFNINVDNENKTLNSLLNGEVVGAISSQSKPIIGGKCDYIGSLDYVLAASPAFAQRYFPRGVTKEALLKAPIISFNKNEDSHQIFLQQFFGIAEGNLLSHVVPSSEAYVQLVLENVACCMIPKQQIALELANNRIINLVPELLQRKKLYWHRYELKSTIMDRLTEAILSNAAHYLNLTH</sequence>
<dbReference type="NCBIfam" id="TIGR03298">
    <property type="entry name" value="argP"/>
    <property type="match status" value="1"/>
</dbReference>
<dbReference type="EMBL" id="CP000436">
    <property type="protein sequence ID" value="ABI25284.1"/>
    <property type="molecule type" value="Genomic_DNA"/>
</dbReference>
<gene>
    <name evidence="6" type="primary">iciA</name>
    <name evidence="6" type="ordered locus">HS_1009</name>
</gene>
<dbReference type="Gene3D" id="1.10.10.10">
    <property type="entry name" value="Winged helix-like DNA-binding domain superfamily/Winged helix DNA-binding domain"/>
    <property type="match status" value="1"/>
</dbReference>
<protein>
    <submittedName>
        <fullName evidence="6">Chromosome initiation inhibitor</fullName>
    </submittedName>
</protein>
<dbReference type="SUPFAM" id="SSF46785">
    <property type="entry name" value="Winged helix' DNA-binding domain"/>
    <property type="match status" value="1"/>
</dbReference>
<keyword evidence="4" id="KW-0804">Transcription</keyword>
<comment type="similarity">
    <text evidence="1">Belongs to the LysR transcriptional regulatory family.</text>
</comment>
<dbReference type="InterPro" id="IPR005119">
    <property type="entry name" value="LysR_subst-bd"/>
</dbReference>
<evidence type="ECO:0000256" key="4">
    <source>
        <dbReference type="ARBA" id="ARBA00023163"/>
    </source>
</evidence>
<dbReference type="InterPro" id="IPR036388">
    <property type="entry name" value="WH-like_DNA-bd_sf"/>
</dbReference>
<dbReference type="PROSITE" id="PS50931">
    <property type="entry name" value="HTH_LYSR"/>
    <property type="match status" value="1"/>
</dbReference>
<dbReference type="PANTHER" id="PTHR30579:SF2">
    <property type="entry name" value="HTH-TYPE TRANSCRIPTIONAL REGULATOR ARGP"/>
    <property type="match status" value="1"/>
</dbReference>
<proteinExistence type="inferred from homology"/>
<dbReference type="Gene3D" id="3.40.190.290">
    <property type="match status" value="1"/>
</dbReference>
<dbReference type="InterPro" id="IPR050176">
    <property type="entry name" value="LTTR"/>
</dbReference>
<dbReference type="InterPro" id="IPR036390">
    <property type="entry name" value="WH_DNA-bd_sf"/>
</dbReference>
<dbReference type="InterPro" id="IPR000847">
    <property type="entry name" value="LysR_HTH_N"/>
</dbReference>
<dbReference type="HOGENOM" id="CLU_063829_0_0_6"/>
<dbReference type="GO" id="GO:0003677">
    <property type="term" value="F:DNA binding"/>
    <property type="evidence" value="ECO:0007669"/>
    <property type="project" value="UniProtKB-KW"/>
</dbReference>
<dbReference type="AlphaFoldDB" id="Q0I356"/>